<comment type="caution">
    <text evidence="2">The sequence shown here is derived from an EMBL/GenBank/DDBJ whole genome shotgun (WGS) entry which is preliminary data.</text>
</comment>
<name>A0ABS7BYH8_9BACL</name>
<feature type="region of interest" description="Disordered" evidence="1">
    <location>
        <begin position="1"/>
        <end position="31"/>
    </location>
</feature>
<evidence type="ECO:0000256" key="1">
    <source>
        <dbReference type="SAM" id="MobiDB-lite"/>
    </source>
</evidence>
<dbReference type="RefSeq" id="WP_210041200.1">
    <property type="nucleotide sequence ID" value="NZ_JBHLVU010000002.1"/>
</dbReference>
<keyword evidence="3" id="KW-1185">Reference proteome</keyword>
<organism evidence="2 3">
    <name type="scientific">Paenibacillus sepulcri</name>
    <dbReference type="NCBI Taxonomy" id="359917"/>
    <lineage>
        <taxon>Bacteria</taxon>
        <taxon>Bacillati</taxon>
        <taxon>Bacillota</taxon>
        <taxon>Bacilli</taxon>
        <taxon>Bacillales</taxon>
        <taxon>Paenibacillaceae</taxon>
        <taxon>Paenibacillus</taxon>
    </lineage>
</organism>
<dbReference type="Pfam" id="PF12611">
    <property type="entry name" value="Flagellar_put"/>
    <property type="match status" value="1"/>
</dbReference>
<dbReference type="Proteomes" id="UP001519887">
    <property type="component" value="Unassembled WGS sequence"/>
</dbReference>
<accession>A0ABS7BYH8</accession>
<keyword evidence="2" id="KW-0969">Cilium</keyword>
<gene>
    <name evidence="2" type="ORF">K0U00_06630</name>
</gene>
<dbReference type="InterPro" id="IPR013367">
    <property type="entry name" value="Flagellar_put"/>
</dbReference>
<proteinExistence type="predicted"/>
<evidence type="ECO:0000313" key="3">
    <source>
        <dbReference type="Proteomes" id="UP001519887"/>
    </source>
</evidence>
<reference evidence="2 3" key="1">
    <citation type="submission" date="2021-07" db="EMBL/GenBank/DDBJ databases">
        <title>Paenibacillus radiodurans sp. nov., isolated from the southeastern edge of Tengger Desert.</title>
        <authorList>
            <person name="Zhang G."/>
        </authorList>
    </citation>
    <scope>NUCLEOTIDE SEQUENCE [LARGE SCALE GENOMIC DNA]</scope>
    <source>
        <strain evidence="2 3">CCM 7311</strain>
    </source>
</reference>
<dbReference type="EMBL" id="JAHZIK010000106">
    <property type="protein sequence ID" value="MBW7453711.1"/>
    <property type="molecule type" value="Genomic_DNA"/>
</dbReference>
<keyword evidence="2" id="KW-0282">Flagellum</keyword>
<dbReference type="NCBIfam" id="TIGR02530">
    <property type="entry name" value="flg_new"/>
    <property type="match status" value="1"/>
</dbReference>
<sequence length="125" mass="13573">MNDQIKIGHLSLSNTNPGLRKTPPQEKTAGAASFKDVLDRNVLKFSHHAQQRMEQRGISFKPETLTKIVNAIDQAATKGAKDSLVVYRDIAMIVNIPSRTVVTALDGSSLQGNVFTQIDSAVIVS</sequence>
<protein>
    <submittedName>
        <fullName evidence="2">Flagellar biosynthesis protein</fullName>
    </submittedName>
</protein>
<keyword evidence="2" id="KW-0966">Cell projection</keyword>
<evidence type="ECO:0000313" key="2">
    <source>
        <dbReference type="EMBL" id="MBW7453711.1"/>
    </source>
</evidence>